<keyword evidence="5" id="KW-1185">Reference proteome</keyword>
<name>A0A2U8VT03_9HYPH</name>
<feature type="region of interest" description="Disordered" evidence="2">
    <location>
        <begin position="131"/>
        <end position="152"/>
    </location>
</feature>
<dbReference type="RefSeq" id="WP_109951360.1">
    <property type="nucleotide sequence ID" value="NZ_CP029551.1"/>
</dbReference>
<feature type="region of interest" description="Disordered" evidence="2">
    <location>
        <begin position="233"/>
        <end position="341"/>
    </location>
</feature>
<gene>
    <name evidence="4" type="ORF">DK427_11425</name>
</gene>
<reference evidence="4 5" key="1">
    <citation type="submission" date="2018-05" db="EMBL/GenBank/DDBJ databases">
        <title>Complete Genome Sequence of Methylobacterium sp. 17Sr1-43.</title>
        <authorList>
            <person name="Srinivasan S."/>
        </authorList>
    </citation>
    <scope>NUCLEOTIDE SEQUENCE [LARGE SCALE GENOMIC DNA]</scope>
    <source>
        <strain evidence="4 5">17Sr1-43</strain>
    </source>
</reference>
<evidence type="ECO:0000256" key="2">
    <source>
        <dbReference type="SAM" id="MobiDB-lite"/>
    </source>
</evidence>
<organism evidence="4 5">
    <name type="scientific">Methylobacterium radiodurans</name>
    <dbReference type="NCBI Taxonomy" id="2202828"/>
    <lineage>
        <taxon>Bacteria</taxon>
        <taxon>Pseudomonadati</taxon>
        <taxon>Pseudomonadota</taxon>
        <taxon>Alphaproteobacteria</taxon>
        <taxon>Hyphomicrobiales</taxon>
        <taxon>Methylobacteriaceae</taxon>
        <taxon>Methylobacterium</taxon>
    </lineage>
</organism>
<evidence type="ECO:0000256" key="3">
    <source>
        <dbReference type="SAM" id="Phobius"/>
    </source>
</evidence>
<dbReference type="AlphaFoldDB" id="A0A2U8VT03"/>
<keyword evidence="3" id="KW-0812">Transmembrane</keyword>
<feature type="compositionally biased region" description="Basic and acidic residues" evidence="2">
    <location>
        <begin position="132"/>
        <end position="141"/>
    </location>
</feature>
<evidence type="ECO:0000313" key="5">
    <source>
        <dbReference type="Proteomes" id="UP000246058"/>
    </source>
</evidence>
<dbReference type="Proteomes" id="UP000246058">
    <property type="component" value="Chromosome"/>
</dbReference>
<keyword evidence="1" id="KW-0175">Coiled coil</keyword>
<proteinExistence type="predicted"/>
<keyword evidence="3" id="KW-1133">Transmembrane helix</keyword>
<feature type="transmembrane region" description="Helical" evidence="3">
    <location>
        <begin position="36"/>
        <end position="57"/>
    </location>
</feature>
<sequence>MSARTAPADSRDWVTEFRREQAHLIRAAPRRGPPRLLSYGAGAALAAALTIGLATLLPVHFRGSPVSPDSAVPAPVATGPAVAELADAREEALRFDLARTQQELARSRQQAEAARLAHLDEVESLRSAVARSEADGARAKEAQTAAEARGGGLARDLEAAQADLSAARRDAEGARAEAAAERDRFEQLDRHRFEADARALAQRADSEAALARAVRERDEARTRLAEVAQAATIRGQAAASRPNPQPVDWTAFDLRLSTDEASLPAAQPPPRAGPDRQGTGPERKTSRRPREATGDRAGPAPRVGSGGRPRVGAERAPAASQGSRPAPDSHLRGPVAADPDA</sequence>
<dbReference type="EMBL" id="CP029551">
    <property type="protein sequence ID" value="AWN36256.1"/>
    <property type="molecule type" value="Genomic_DNA"/>
</dbReference>
<dbReference type="KEGG" id="meti:DK427_11425"/>
<accession>A0A2U8VT03</accession>
<evidence type="ECO:0000313" key="4">
    <source>
        <dbReference type="EMBL" id="AWN36256.1"/>
    </source>
</evidence>
<feature type="compositionally biased region" description="Basic and acidic residues" evidence="2">
    <location>
        <begin position="281"/>
        <end position="294"/>
    </location>
</feature>
<keyword evidence="3" id="KW-0472">Membrane</keyword>
<evidence type="ECO:0000256" key="1">
    <source>
        <dbReference type="SAM" id="Coils"/>
    </source>
</evidence>
<feature type="coiled-coil region" evidence="1">
    <location>
        <begin position="157"/>
        <end position="230"/>
    </location>
</feature>
<protein>
    <submittedName>
        <fullName evidence="4">Uncharacterized protein</fullName>
    </submittedName>
</protein>